<feature type="domain" description="PAC" evidence="12">
    <location>
        <begin position="226"/>
        <end position="278"/>
    </location>
</feature>
<feature type="domain" description="PAS" evidence="11">
    <location>
        <begin position="157"/>
        <end position="199"/>
    </location>
</feature>
<dbReference type="GO" id="GO:0004888">
    <property type="term" value="F:transmembrane signaling receptor activity"/>
    <property type="evidence" value="ECO:0007669"/>
    <property type="project" value="InterPro"/>
</dbReference>
<dbReference type="InterPro" id="IPR000700">
    <property type="entry name" value="PAS-assoc_C"/>
</dbReference>
<dbReference type="GO" id="GO:0020037">
    <property type="term" value="F:heme binding"/>
    <property type="evidence" value="ECO:0007669"/>
    <property type="project" value="InterPro"/>
</dbReference>
<dbReference type="GO" id="GO:0009637">
    <property type="term" value="P:response to blue light"/>
    <property type="evidence" value="ECO:0007669"/>
    <property type="project" value="UniProtKB-ARBA"/>
</dbReference>
<dbReference type="Gene3D" id="3.30.70.270">
    <property type="match status" value="1"/>
</dbReference>
<dbReference type="Gene3D" id="1.10.490.10">
    <property type="entry name" value="Globins"/>
    <property type="match status" value="1"/>
</dbReference>
<evidence type="ECO:0000256" key="3">
    <source>
        <dbReference type="ARBA" id="ARBA00022606"/>
    </source>
</evidence>
<organism evidence="16 17">
    <name type="scientific">Arabidopsis thaliana</name>
    <name type="common">Mouse-ear cress</name>
    <dbReference type="NCBI Taxonomy" id="3702"/>
    <lineage>
        <taxon>Eukaryota</taxon>
        <taxon>Viridiplantae</taxon>
        <taxon>Streptophyta</taxon>
        <taxon>Embryophyta</taxon>
        <taxon>Tracheophyta</taxon>
        <taxon>Spermatophyta</taxon>
        <taxon>Magnoliopsida</taxon>
        <taxon>eudicotyledons</taxon>
        <taxon>Gunneridae</taxon>
        <taxon>Pentapetalae</taxon>
        <taxon>rosids</taxon>
        <taxon>malvids</taxon>
        <taxon>Brassicales</taxon>
        <taxon>Brassicaceae</taxon>
        <taxon>Camelineae</taxon>
        <taxon>Arabidopsis</taxon>
    </lineage>
</organism>
<dbReference type="CDD" id="cd01949">
    <property type="entry name" value="GGDEF"/>
    <property type="match status" value="1"/>
</dbReference>
<dbReference type="InterPro" id="IPR012292">
    <property type="entry name" value="Globin/Proto"/>
</dbReference>
<dbReference type="SUPFAM" id="SSF46458">
    <property type="entry name" value="Globin-like"/>
    <property type="match status" value="1"/>
</dbReference>
<evidence type="ECO:0000259" key="13">
    <source>
        <dbReference type="PROSITE" id="PS50801"/>
    </source>
</evidence>
<feature type="domain" description="Methyl-accepting transducer" evidence="10">
    <location>
        <begin position="1017"/>
        <end position="1221"/>
    </location>
</feature>
<dbReference type="PROSITE" id="PS50035">
    <property type="entry name" value="PLD"/>
    <property type="match status" value="1"/>
</dbReference>
<gene>
    <name evidence="16" type="ORF">AXX17_ATUG04230</name>
</gene>
<accession>A0A178U7N9</accession>
<evidence type="ECO:0000259" key="12">
    <source>
        <dbReference type="PROSITE" id="PS50113"/>
    </source>
</evidence>
<dbReference type="InterPro" id="IPR025202">
    <property type="entry name" value="PLD-like_dom"/>
</dbReference>
<dbReference type="GO" id="GO:0016020">
    <property type="term" value="C:membrane"/>
    <property type="evidence" value="ECO:0007669"/>
    <property type="project" value="InterPro"/>
</dbReference>
<dbReference type="SUPFAM" id="SSF56024">
    <property type="entry name" value="Phospholipase D/nuclease"/>
    <property type="match status" value="1"/>
</dbReference>
<dbReference type="InterPro" id="IPR001610">
    <property type="entry name" value="PAC"/>
</dbReference>
<dbReference type="InterPro" id="IPR044398">
    <property type="entry name" value="Globin-sensor_dom"/>
</dbReference>
<dbReference type="CDD" id="cd01068">
    <property type="entry name" value="globin_sensor"/>
    <property type="match status" value="1"/>
</dbReference>
<dbReference type="SUPFAM" id="SSF52091">
    <property type="entry name" value="SpoIIaa-like"/>
    <property type="match status" value="1"/>
</dbReference>
<dbReference type="Pfam" id="PF00015">
    <property type="entry name" value="MCPsignal"/>
    <property type="match status" value="1"/>
</dbReference>
<dbReference type="SUPFAM" id="SSF58104">
    <property type="entry name" value="Methyl-accepting chemotaxis protein (MCP) signaling domain"/>
    <property type="match status" value="1"/>
</dbReference>
<dbReference type="CDD" id="cd00130">
    <property type="entry name" value="PAS"/>
    <property type="match status" value="2"/>
</dbReference>
<evidence type="ECO:0000256" key="7">
    <source>
        <dbReference type="PROSITE-ProRule" id="PRU00284"/>
    </source>
</evidence>
<dbReference type="InterPro" id="IPR004089">
    <property type="entry name" value="MCPsignal_dom"/>
</dbReference>
<dbReference type="SMART" id="SM00267">
    <property type="entry name" value="GGDEF"/>
    <property type="match status" value="1"/>
</dbReference>
<dbReference type="SMART" id="SM00086">
    <property type="entry name" value="PAC"/>
    <property type="match status" value="2"/>
</dbReference>
<dbReference type="PROSITE" id="PS50112">
    <property type="entry name" value="PAS"/>
    <property type="match status" value="2"/>
</dbReference>
<dbReference type="EMBL" id="LUHQ01000022">
    <property type="protein sequence ID" value="OAO89122.1"/>
    <property type="molecule type" value="Genomic_DNA"/>
</dbReference>
<feature type="domain" description="PAS" evidence="11">
    <location>
        <begin position="275"/>
        <end position="321"/>
    </location>
</feature>
<dbReference type="Pfam" id="PF00563">
    <property type="entry name" value="EAL"/>
    <property type="match status" value="1"/>
</dbReference>
<evidence type="ECO:0000256" key="8">
    <source>
        <dbReference type="SAM" id="Coils"/>
    </source>
</evidence>
<dbReference type="Pfam" id="PF13086">
    <property type="entry name" value="AAA_11"/>
    <property type="match status" value="1"/>
</dbReference>
<evidence type="ECO:0000259" key="11">
    <source>
        <dbReference type="PROSITE" id="PS50112"/>
    </source>
</evidence>
<dbReference type="InterPro" id="IPR001736">
    <property type="entry name" value="PLipase_D/transphosphatidylase"/>
</dbReference>
<dbReference type="Gene3D" id="1.10.287.950">
    <property type="entry name" value="Methyl-accepting chemotaxis protein"/>
    <property type="match status" value="1"/>
</dbReference>
<dbReference type="PANTHER" id="PTHR44757">
    <property type="entry name" value="DIGUANYLATE CYCLASE DGCP"/>
    <property type="match status" value="1"/>
</dbReference>
<keyword evidence="3" id="KW-0716">Sensory transduction</keyword>
<dbReference type="NCBIfam" id="TIGR00229">
    <property type="entry name" value="sensory_box"/>
    <property type="match status" value="2"/>
</dbReference>
<keyword evidence="4" id="KW-0157">Chromophore</keyword>
<dbReference type="InterPro" id="IPR039379">
    <property type="entry name" value="Protoglobin_sensor_dom"/>
</dbReference>
<name>A0A178U7N9_ARATH</name>
<evidence type="ECO:0000256" key="4">
    <source>
        <dbReference type="ARBA" id="ARBA00022991"/>
    </source>
</evidence>
<evidence type="ECO:0000259" key="15">
    <source>
        <dbReference type="PROSITE" id="PS50887"/>
    </source>
</evidence>
<dbReference type="SUPFAM" id="SSF52540">
    <property type="entry name" value="P-loop containing nucleoside triphosphate hydrolases"/>
    <property type="match status" value="1"/>
</dbReference>
<keyword evidence="2" id="KW-0600">Photoreceptor protein</keyword>
<dbReference type="SMART" id="SM00283">
    <property type="entry name" value="MA"/>
    <property type="match status" value="1"/>
</dbReference>
<protein>
    <recommendedName>
        <fullName evidence="1">Diguanylate cyclase DosC</fullName>
    </recommendedName>
    <alternativeName>
        <fullName evidence="6">Direct oxygen-sensing cyclase</fullName>
    </alternativeName>
</protein>
<evidence type="ECO:0000256" key="5">
    <source>
        <dbReference type="ARBA" id="ARBA00023170"/>
    </source>
</evidence>
<dbReference type="NCBIfam" id="TIGR00254">
    <property type="entry name" value="GGDEF"/>
    <property type="match status" value="1"/>
</dbReference>
<dbReference type="CDD" id="cd18808">
    <property type="entry name" value="SF1_C_Upf1"/>
    <property type="match status" value="1"/>
</dbReference>
<dbReference type="InterPro" id="IPR047187">
    <property type="entry name" value="SF1_C_Upf1"/>
</dbReference>
<dbReference type="SMART" id="SM00052">
    <property type="entry name" value="EAL"/>
    <property type="match status" value="1"/>
</dbReference>
<feature type="domain" description="STAS" evidence="13">
    <location>
        <begin position="59"/>
        <end position="171"/>
    </location>
</feature>
<dbReference type="Gene3D" id="3.30.450.20">
    <property type="entry name" value="PAS domain"/>
    <property type="match status" value="2"/>
</dbReference>
<feature type="domain" description="GGDEF" evidence="15">
    <location>
        <begin position="432"/>
        <end position="564"/>
    </location>
</feature>
<feature type="domain" description="EAL" evidence="14">
    <location>
        <begin position="573"/>
        <end position="827"/>
    </location>
</feature>
<dbReference type="InterPro" id="IPR029787">
    <property type="entry name" value="Nucleotide_cyclase"/>
</dbReference>
<dbReference type="GO" id="GO:0019825">
    <property type="term" value="F:oxygen binding"/>
    <property type="evidence" value="ECO:0007669"/>
    <property type="project" value="InterPro"/>
</dbReference>
<dbReference type="InterPro" id="IPR004090">
    <property type="entry name" value="Chemotax_Me-accpt_rcpt"/>
</dbReference>
<comment type="caution">
    <text evidence="16">The sequence shown here is derived from an EMBL/GenBank/DDBJ whole genome shotgun (WGS) entry which is preliminary data.</text>
</comment>
<evidence type="ECO:0000259" key="9">
    <source>
        <dbReference type="PROSITE" id="PS50035"/>
    </source>
</evidence>
<dbReference type="CDD" id="cd01948">
    <property type="entry name" value="EAL"/>
    <property type="match status" value="1"/>
</dbReference>
<dbReference type="InterPro" id="IPR041679">
    <property type="entry name" value="DNA2/NAM7-like_C"/>
</dbReference>
<dbReference type="Proteomes" id="UP000078284">
    <property type="component" value="Unassembled WGS sequence"/>
</dbReference>
<dbReference type="InterPro" id="IPR002645">
    <property type="entry name" value="STAS_dom"/>
</dbReference>
<evidence type="ECO:0000313" key="17">
    <source>
        <dbReference type="Proteomes" id="UP000078284"/>
    </source>
</evidence>
<keyword evidence="8" id="KW-0175">Coiled coil</keyword>
<dbReference type="PROSITE" id="PS50113">
    <property type="entry name" value="PAC"/>
    <property type="match status" value="2"/>
</dbReference>
<feature type="domain" description="PAC" evidence="12">
    <location>
        <begin position="348"/>
        <end position="400"/>
    </location>
</feature>
<keyword evidence="5" id="KW-0675">Receptor</keyword>
<dbReference type="InterPro" id="IPR000160">
    <property type="entry name" value="GGDEF_dom"/>
</dbReference>
<reference evidence="17" key="1">
    <citation type="journal article" date="2016" name="Proc. Natl. Acad. Sci. U.S.A.">
        <title>Chromosome-level assembly of Arabidopsis thaliana Ler reveals the extent of translocation and inversion polymorphisms.</title>
        <authorList>
            <person name="Zapata L."/>
            <person name="Ding J."/>
            <person name="Willing E.M."/>
            <person name="Hartwig B."/>
            <person name="Bezdan D."/>
            <person name="Jiao W.B."/>
            <person name="Patel V."/>
            <person name="Velikkakam James G."/>
            <person name="Koornneef M."/>
            <person name="Ossowski S."/>
            <person name="Schneeberger K."/>
        </authorList>
    </citation>
    <scope>NUCLEOTIDE SEQUENCE [LARGE SCALE GENOMIC DNA]</scope>
    <source>
        <strain evidence="17">cv. Landsberg erecta</strain>
    </source>
</reference>
<dbReference type="InterPro" id="IPR027417">
    <property type="entry name" value="P-loop_NTPase"/>
</dbReference>
<feature type="domain" description="PLD phosphodiesterase" evidence="9">
    <location>
        <begin position="2462"/>
        <end position="2489"/>
    </location>
</feature>
<dbReference type="PRINTS" id="PR00260">
    <property type="entry name" value="CHEMTRNSDUCR"/>
</dbReference>
<keyword evidence="7" id="KW-0807">Transducer</keyword>
<dbReference type="GO" id="GO:0007165">
    <property type="term" value="P:signal transduction"/>
    <property type="evidence" value="ECO:0007669"/>
    <property type="project" value="UniProtKB-KW"/>
</dbReference>
<dbReference type="Pfam" id="PF11563">
    <property type="entry name" value="Protoglobin"/>
    <property type="match status" value="1"/>
</dbReference>
<dbReference type="Gene3D" id="3.30.750.24">
    <property type="entry name" value="STAS domain"/>
    <property type="match status" value="1"/>
</dbReference>
<dbReference type="PROSITE" id="PS50801">
    <property type="entry name" value="STAS"/>
    <property type="match status" value="1"/>
</dbReference>
<dbReference type="SUPFAM" id="SSF55785">
    <property type="entry name" value="PYP-like sensor domain (PAS domain)"/>
    <property type="match status" value="2"/>
</dbReference>
<dbReference type="Gene3D" id="3.30.870.10">
    <property type="entry name" value="Endonuclease Chain A"/>
    <property type="match status" value="1"/>
</dbReference>
<dbReference type="Gene3D" id="3.20.20.450">
    <property type="entry name" value="EAL domain"/>
    <property type="match status" value="1"/>
</dbReference>
<feature type="coiled-coil region" evidence="8">
    <location>
        <begin position="1197"/>
        <end position="1224"/>
    </location>
</feature>
<dbReference type="InterPro" id="IPR043128">
    <property type="entry name" value="Rev_trsase/Diguanyl_cyclase"/>
</dbReference>
<dbReference type="Pfam" id="PF13091">
    <property type="entry name" value="PLDc_2"/>
    <property type="match status" value="1"/>
</dbReference>
<dbReference type="InterPro" id="IPR009050">
    <property type="entry name" value="Globin-like_sf"/>
</dbReference>
<dbReference type="InterPro" id="IPR035919">
    <property type="entry name" value="EAL_sf"/>
</dbReference>
<dbReference type="PROSITE" id="PS50111">
    <property type="entry name" value="CHEMOTAXIS_TRANSDUC_2"/>
    <property type="match status" value="1"/>
</dbReference>
<evidence type="ECO:0000259" key="10">
    <source>
        <dbReference type="PROSITE" id="PS50111"/>
    </source>
</evidence>
<dbReference type="GO" id="GO:0009881">
    <property type="term" value="F:photoreceptor activity"/>
    <property type="evidence" value="ECO:0007669"/>
    <property type="project" value="UniProtKB-KW"/>
</dbReference>
<dbReference type="CDD" id="cd07043">
    <property type="entry name" value="STAS_anti-anti-sigma_factors"/>
    <property type="match status" value="1"/>
</dbReference>
<dbReference type="InterPro" id="IPR041677">
    <property type="entry name" value="DNA2/NAM7_AAA_11"/>
</dbReference>
<dbReference type="SMART" id="SM00091">
    <property type="entry name" value="PAS"/>
    <property type="match status" value="2"/>
</dbReference>
<dbReference type="FunFam" id="3.20.20.450:FF:000001">
    <property type="entry name" value="Cyclic di-GMP phosphodiesterase yahA"/>
    <property type="match status" value="1"/>
</dbReference>
<dbReference type="InterPro" id="IPR036513">
    <property type="entry name" value="STAS_dom_sf"/>
</dbReference>
<evidence type="ECO:0000259" key="14">
    <source>
        <dbReference type="PROSITE" id="PS50883"/>
    </source>
</evidence>
<dbReference type="InterPro" id="IPR035965">
    <property type="entry name" value="PAS-like_dom_sf"/>
</dbReference>
<dbReference type="InterPro" id="IPR000014">
    <property type="entry name" value="PAS"/>
</dbReference>
<dbReference type="InterPro" id="IPR001633">
    <property type="entry name" value="EAL_dom"/>
</dbReference>
<dbReference type="Pfam" id="PF13426">
    <property type="entry name" value="PAS_9"/>
    <property type="match status" value="2"/>
</dbReference>
<dbReference type="FunFam" id="3.30.70.270:FF:000001">
    <property type="entry name" value="Diguanylate cyclase domain protein"/>
    <property type="match status" value="1"/>
</dbReference>
<dbReference type="Pfam" id="PF00990">
    <property type="entry name" value="GGDEF"/>
    <property type="match status" value="1"/>
</dbReference>
<dbReference type="PANTHER" id="PTHR44757:SF2">
    <property type="entry name" value="BIOFILM ARCHITECTURE MAINTENANCE PROTEIN MBAA"/>
    <property type="match status" value="1"/>
</dbReference>
<proteinExistence type="predicted"/>
<dbReference type="SUPFAM" id="SSF141868">
    <property type="entry name" value="EAL domain-like"/>
    <property type="match status" value="1"/>
</dbReference>
<sequence length="2516" mass="287681">MNAVETTKSRAASFAVQIVEKFSVIRIGRHNSSARKSNELEGGLLVCYEITGSDQQLDVVLTGIISVKEATSIRQQLFPLIQQDFRSLTFHLGTVTQIDSSGLGLLLAVQKIARNCNANVSSRAALQQRGVPLMNRHDRHTEALGDRQTPDNFVLSYARIFHDSQEAIMVTDRHSRIVSVNPAFTSITGYDESEAIGHTPSLLKSHYQDPEFYVNMWASIHKDGKWCGEIWNRRKNGEIYPEWLSIHSVKDENGDLINYVGMFSDVTLRKNTVSKLRLHAQVFSNASEGIMITDKKLQILSVNQAFTTMTGYTEREAAGHTPRLLHSGLQDQYFYIKMWERIHTTGFWEGEIWNRRKNGELYPEWLSITTLRDEEGNITNYIGMFTDITERKQTEEHLKYLAHFDKLTNLPNRALLSELVNEATARCMEANRKLAVFFIDLDRFKMVNDSLGHSVGDKLLQQVAKRLISVVRTDDIVSRLGGDEFIIVLRDLADSEEAILIANQLIASIKKPFSVADNELYLNASIGICMYPRHGEDFETLLKHADLAMYQAKIQNGGYQFFNEVILSTFLRKLDLENELRWAITKNQFTLYYQPQVSSETGEMKGMEALIRWNHPTLGLVSPGEFIPIAEETGIIMDIGKWVLKEVCTQLSRWLSTSYAVPAISINLSARQFLAPDLASSFHDMVRQTCCNPQHIILEITESSSMHDIELVLPILYKLKSYGFQIAIDDFGKGYSALGYMKQFPIDILKIDKSFVQELTSDSKSTVVTKAIIDMSHGMDLRVIAEGVETMEQMECLRRMNCDMVQGYWIARPMPTEQLEARYLKGPNRLAEASIEVDSDPLTTQLKMIDLSLEDMRVVHTIQPLIMEHIDEIIDAFYATIVEVTVLRQIIIEHSTIERLRGTLKEHIIELFSGRIDSEYVQKRLRIAEVHQHIGLEPKWYIGSFQNLQNTFVTIIHRHAHDSQKSLNDVKAVTKLLNFEQQLVIEAYDKKNSEQIERYNKQIREEVKYKIGLVSLELAALTEQTSASTEHLLASSNQVNQSFLHSANMAQSSRLLSMAGSEKIDELERRIASIHERSLHMENSVAQLTHSSEQIKSIVHLVEDISGQSKLLSLNAAIEAARAGQHGVGFAVVAQEMKKLSDGTREAVRQISEFIQQSSLHTQEVIQSIEEVKHDVELGQQESAQTREMFNQILRSLESSSSEINKVESELEALVQGIEEVDGEHLPEAAFHNLNVITDRLDKKQKSAIMKKLDSYPDIKIASDEAQDSWGLWIDSVLNKEMGLEEFISRLPFQHSNNRDNVKAYVEQLLSREEFTICYPLLIKDLRQDKKDRIIRPVITYTCRMANDELQVVSFVMNRASLEIILADAYECPVEDVRMIAIETYKNLCTKIDSIESSQLQLIVELIDDCLRESIPDWKHSSLLDLKNYRGWLMSRRLFVTKENLNEGNESIFRSELERLMSRSTHSPSTLLNRYLFGNKDAVDYSVESIGKEYHVGSYTADYPVNFKQWKIMKSLPDAALLAVNGPPGTGKTTLIKEIIADSIVKKARLLLEVWETPWKPIDIGQIRGYYQSPLAGRNPYSMIITSTNNKAVDNIGIELRDEVPFLNTVLALANSIKLEEGPMLEIADNIVTVAEDEEEEFASRLEDEGLNPTGFISNAPAIHAKEQGVFCARLGNRTNMTEFRNQQLDGVMKGLEHADIEALLNPEIRNNFSASLCILDEIHQQIELFWEQLQLCLEKKYLDNQRDTCTAIAGRKSEIGLLDDNIDRQRLIQERCMLNKQEKEAEIVKLEKGIPQLESELHSGETKLRQMYVDRELFVKWSSFPQTLLNFLPKRRRFLKDNPTLAYIQEVGIEPLNQEILSIKSRIQESNELLPKCKSDLVILQHQLGGMEDELQILISSRDDLQQSLHQLLVLHDRESDLKKSLQTKEPLTATSYYDLANAPFIVQLRQQLFKQALAVNEQYIIKYCAPIAHNLEKVGEEQRWFKSFYSENGKRLDQYQKAIRAIWESFFLCFPVATTTLHSFSEQLFQPLPGLIDTLFVDEAGQIMPHYLCAPLYRSQKAVIVGDPEQLEPVRPFTLNLIEESDVQKELHDRICVLQNSAQEYADRGSEYYEFMGSKKKGIILTEHRRCEANIMRFSNFHVYRDMLVLFKEDESNKLFGANIVAIDIRGVKEKSSHHNYSEIAACKKVVSLLVERYGNEVIQDIGIITPFSSQAKQLAGAIAGVEVGTVHTFQGKEKRFILFSSVIDGVHSKNKGLSFVIGSKPNLLNVAFSRAKEQFIWVGNIETGLASGNYVEKAIRIIQKHGAIYSLYNEKYENLKYSEKRGEAYAVYEDKQNMEGVDFKFINYMNELLHDNVLLNPRRHHELMLKAMEYCRSSLGIVSPWVNSNVMDEKFFTLLGRAMDRKVDFKVRFGYNSSKLTLQEIDKIVDRDNYSFKNKEVIKIALKELHDRLDSNLVYMPPLHTKVLLIDDRILFIGSHNWLSNHGKLSREEISYMITNSQTIEYVKKRFEL</sequence>
<dbReference type="SMART" id="SM00155">
    <property type="entry name" value="PLDc"/>
    <property type="match status" value="1"/>
</dbReference>
<dbReference type="PROSITE" id="PS50887">
    <property type="entry name" value="GGDEF"/>
    <property type="match status" value="1"/>
</dbReference>
<evidence type="ECO:0000256" key="1">
    <source>
        <dbReference type="ARBA" id="ARBA00015125"/>
    </source>
</evidence>
<dbReference type="PROSITE" id="PS50883">
    <property type="entry name" value="EAL"/>
    <property type="match status" value="1"/>
</dbReference>
<dbReference type="Gene3D" id="3.40.50.300">
    <property type="entry name" value="P-loop containing nucleotide triphosphate hydrolases"/>
    <property type="match status" value="3"/>
</dbReference>
<evidence type="ECO:0000256" key="6">
    <source>
        <dbReference type="ARBA" id="ARBA00029839"/>
    </source>
</evidence>
<dbReference type="InterPro" id="IPR052155">
    <property type="entry name" value="Biofilm_reg_signaling"/>
</dbReference>
<dbReference type="Pfam" id="PF13087">
    <property type="entry name" value="AAA_12"/>
    <property type="match status" value="1"/>
</dbReference>
<evidence type="ECO:0000256" key="2">
    <source>
        <dbReference type="ARBA" id="ARBA00022543"/>
    </source>
</evidence>
<dbReference type="GO" id="GO:0004386">
    <property type="term" value="F:helicase activity"/>
    <property type="evidence" value="ECO:0007669"/>
    <property type="project" value="InterPro"/>
</dbReference>
<dbReference type="SUPFAM" id="SSF55073">
    <property type="entry name" value="Nucleotide cyclase"/>
    <property type="match status" value="1"/>
</dbReference>
<evidence type="ECO:0000313" key="16">
    <source>
        <dbReference type="EMBL" id="OAO89122.1"/>
    </source>
</evidence>
<dbReference type="GO" id="GO:0006935">
    <property type="term" value="P:chemotaxis"/>
    <property type="evidence" value="ECO:0007669"/>
    <property type="project" value="InterPro"/>
</dbReference>